<proteinExistence type="predicted"/>
<dbReference type="SUPFAM" id="SSF48726">
    <property type="entry name" value="Immunoglobulin"/>
    <property type="match status" value="2"/>
</dbReference>
<accession>A0A9J6DRR3</accession>
<dbReference type="CDD" id="cd00063">
    <property type="entry name" value="FN3"/>
    <property type="match status" value="1"/>
</dbReference>
<dbReference type="InterPro" id="IPR036179">
    <property type="entry name" value="Ig-like_dom_sf"/>
</dbReference>
<dbReference type="GO" id="GO:0005886">
    <property type="term" value="C:plasma membrane"/>
    <property type="evidence" value="ECO:0007669"/>
    <property type="project" value="TreeGrafter"/>
</dbReference>
<reference evidence="6" key="2">
    <citation type="submission" date="2021-09" db="EMBL/GenBank/DDBJ databases">
        <authorList>
            <person name="Jia N."/>
            <person name="Wang J."/>
            <person name="Shi W."/>
            <person name="Du L."/>
            <person name="Sun Y."/>
            <person name="Zhan W."/>
            <person name="Jiang J."/>
            <person name="Wang Q."/>
            <person name="Zhang B."/>
            <person name="Ji P."/>
            <person name="Sakyi L.B."/>
            <person name="Cui X."/>
            <person name="Yuan T."/>
            <person name="Jiang B."/>
            <person name="Yang W."/>
            <person name="Lam T.T.-Y."/>
            <person name="Chang Q."/>
            <person name="Ding S."/>
            <person name="Wang X."/>
            <person name="Zhu J."/>
            <person name="Ruan X."/>
            <person name="Zhao L."/>
            <person name="Wei J."/>
            <person name="Que T."/>
            <person name="Du C."/>
            <person name="Cheng J."/>
            <person name="Dai P."/>
            <person name="Han X."/>
            <person name="Huang E."/>
            <person name="Gao Y."/>
            <person name="Liu J."/>
            <person name="Shao H."/>
            <person name="Ye R."/>
            <person name="Li L."/>
            <person name="Wei W."/>
            <person name="Wang X."/>
            <person name="Wang C."/>
            <person name="Huo Q."/>
            <person name="Li W."/>
            <person name="Guo W."/>
            <person name="Chen H."/>
            <person name="Chen S."/>
            <person name="Zhou L."/>
            <person name="Zhou L."/>
            <person name="Ni X."/>
            <person name="Tian J."/>
            <person name="Zhou Y."/>
            <person name="Sheng Y."/>
            <person name="Liu T."/>
            <person name="Pan Y."/>
            <person name="Xia L."/>
            <person name="Li J."/>
            <person name="Zhao F."/>
            <person name="Cao W."/>
        </authorList>
    </citation>
    <scope>NUCLEOTIDE SEQUENCE</scope>
    <source>
        <strain evidence="6">Rmic-2018</strain>
        <tissue evidence="6">Larvae</tissue>
    </source>
</reference>
<dbReference type="InterPro" id="IPR003599">
    <property type="entry name" value="Ig_sub"/>
</dbReference>
<evidence type="ECO:0000256" key="1">
    <source>
        <dbReference type="ARBA" id="ARBA00022737"/>
    </source>
</evidence>
<dbReference type="Proteomes" id="UP000821866">
    <property type="component" value="Unassembled WGS sequence"/>
</dbReference>
<feature type="domain" description="Ig-like" evidence="4">
    <location>
        <begin position="27"/>
        <end position="108"/>
    </location>
</feature>
<dbReference type="FunFam" id="2.60.40.10:FF:000104">
    <property type="entry name" value="Down syndrome cell adhesion molecule b"/>
    <property type="match status" value="1"/>
</dbReference>
<dbReference type="AlphaFoldDB" id="A0A9J6DRR3"/>
<comment type="caution">
    <text evidence="6">The sequence shown here is derived from an EMBL/GenBank/DDBJ whole genome shotgun (WGS) entry which is preliminary data.</text>
</comment>
<keyword evidence="2" id="KW-0393">Immunoglobulin domain</keyword>
<dbReference type="FunFam" id="2.60.40.10:FF:000107">
    <property type="entry name" value="Myosin, light chain kinase a"/>
    <property type="match status" value="1"/>
</dbReference>
<evidence type="ECO:0000259" key="5">
    <source>
        <dbReference type="PROSITE" id="PS50853"/>
    </source>
</evidence>
<gene>
    <name evidence="6" type="ORF">HPB51_000129</name>
</gene>
<name>A0A9J6DRR3_RHIMP</name>
<dbReference type="PROSITE" id="PS50835">
    <property type="entry name" value="IG_LIKE"/>
    <property type="match status" value="2"/>
</dbReference>
<dbReference type="GO" id="GO:0030424">
    <property type="term" value="C:axon"/>
    <property type="evidence" value="ECO:0007669"/>
    <property type="project" value="TreeGrafter"/>
</dbReference>
<dbReference type="EMBL" id="JABSTU010000007">
    <property type="protein sequence ID" value="KAH8024649.1"/>
    <property type="molecule type" value="Genomic_DNA"/>
</dbReference>
<reference evidence="6" key="1">
    <citation type="journal article" date="2020" name="Cell">
        <title>Large-Scale Comparative Analyses of Tick Genomes Elucidate Their Genetic Diversity and Vector Capacities.</title>
        <authorList>
            <consortium name="Tick Genome and Microbiome Consortium (TIGMIC)"/>
            <person name="Jia N."/>
            <person name="Wang J."/>
            <person name="Shi W."/>
            <person name="Du L."/>
            <person name="Sun Y."/>
            <person name="Zhan W."/>
            <person name="Jiang J.F."/>
            <person name="Wang Q."/>
            <person name="Zhang B."/>
            <person name="Ji P."/>
            <person name="Bell-Sakyi L."/>
            <person name="Cui X.M."/>
            <person name="Yuan T.T."/>
            <person name="Jiang B.G."/>
            <person name="Yang W.F."/>
            <person name="Lam T.T."/>
            <person name="Chang Q.C."/>
            <person name="Ding S.J."/>
            <person name="Wang X.J."/>
            <person name="Zhu J.G."/>
            <person name="Ruan X.D."/>
            <person name="Zhao L."/>
            <person name="Wei J.T."/>
            <person name="Ye R.Z."/>
            <person name="Que T.C."/>
            <person name="Du C.H."/>
            <person name="Zhou Y.H."/>
            <person name="Cheng J.X."/>
            <person name="Dai P.F."/>
            <person name="Guo W.B."/>
            <person name="Han X.H."/>
            <person name="Huang E.J."/>
            <person name="Li L.F."/>
            <person name="Wei W."/>
            <person name="Gao Y.C."/>
            <person name="Liu J.Z."/>
            <person name="Shao H.Z."/>
            <person name="Wang X."/>
            <person name="Wang C.C."/>
            <person name="Yang T.C."/>
            <person name="Huo Q.B."/>
            <person name="Li W."/>
            <person name="Chen H.Y."/>
            <person name="Chen S.E."/>
            <person name="Zhou L.G."/>
            <person name="Ni X.B."/>
            <person name="Tian J.H."/>
            <person name="Sheng Y."/>
            <person name="Liu T."/>
            <person name="Pan Y.S."/>
            <person name="Xia L.Y."/>
            <person name="Li J."/>
            <person name="Zhao F."/>
            <person name="Cao W.C."/>
        </authorList>
    </citation>
    <scope>NUCLEOTIDE SEQUENCE</scope>
    <source>
        <strain evidence="6">Rmic-2018</strain>
    </source>
</reference>
<evidence type="ECO:0000256" key="3">
    <source>
        <dbReference type="SAM" id="SignalP"/>
    </source>
</evidence>
<feature type="domain" description="Ig-like" evidence="4">
    <location>
        <begin position="111"/>
        <end position="212"/>
    </location>
</feature>
<dbReference type="SMART" id="SM00409">
    <property type="entry name" value="IG"/>
    <property type="match status" value="2"/>
</dbReference>
<feature type="domain" description="Fibronectin type-III" evidence="5">
    <location>
        <begin position="178"/>
        <end position="267"/>
    </location>
</feature>
<feature type="signal peptide" evidence="3">
    <location>
        <begin position="1"/>
        <end position="18"/>
    </location>
</feature>
<dbReference type="InterPro" id="IPR007110">
    <property type="entry name" value="Ig-like_dom"/>
</dbReference>
<dbReference type="InterPro" id="IPR036116">
    <property type="entry name" value="FN3_sf"/>
</dbReference>
<dbReference type="GO" id="GO:0070593">
    <property type="term" value="P:dendrite self-avoidance"/>
    <property type="evidence" value="ECO:0007669"/>
    <property type="project" value="TreeGrafter"/>
</dbReference>
<sequence length="294" mass="31911">MTRVILCSLLGLATEGSCLQTNIDVAPKWVYTPSSTNALKGSTMRFDCQADGFPTPVIRWKMSTGGVSSSFVTIRSNAKLQVLENGSLVLQHVDASDAGIYLCQATNGVGPELTHEAKLTVSVPMSVTSRKGDKVHLQCDSIGDPPLTITWYRDNVLLDMDRHPRYTLNDHEREDGMASQLLLRDVRTNDTGTYACKVANSHGKDEMFIKLTVQDGTSRVIPIPGTQLEMTLDSLSPNSAYRVEVVAVNGIGTGNPSEPLFFTTDTEAPSAKPVDLKVIPLNATSLRVTWKVSA</sequence>
<dbReference type="VEuPathDB" id="VectorBase:LOC119169661"/>
<evidence type="ECO:0000313" key="6">
    <source>
        <dbReference type="EMBL" id="KAH8024649.1"/>
    </source>
</evidence>
<dbReference type="GO" id="GO:0007156">
    <property type="term" value="P:homophilic cell adhesion via plasma membrane adhesion molecules"/>
    <property type="evidence" value="ECO:0007669"/>
    <property type="project" value="TreeGrafter"/>
</dbReference>
<feature type="chain" id="PRO_5039903622" evidence="3">
    <location>
        <begin position="19"/>
        <end position="294"/>
    </location>
</feature>
<dbReference type="InterPro" id="IPR003961">
    <property type="entry name" value="FN3_dom"/>
</dbReference>
<dbReference type="PROSITE" id="PS50853">
    <property type="entry name" value="FN3"/>
    <property type="match status" value="1"/>
</dbReference>
<dbReference type="SMART" id="SM00408">
    <property type="entry name" value="IGc2"/>
    <property type="match status" value="2"/>
</dbReference>
<keyword evidence="1" id="KW-0677">Repeat</keyword>
<evidence type="ECO:0000259" key="4">
    <source>
        <dbReference type="PROSITE" id="PS50835"/>
    </source>
</evidence>
<keyword evidence="3" id="KW-0732">Signal</keyword>
<dbReference type="GO" id="GO:0098632">
    <property type="term" value="F:cell-cell adhesion mediator activity"/>
    <property type="evidence" value="ECO:0007669"/>
    <property type="project" value="TreeGrafter"/>
</dbReference>
<organism evidence="6 7">
    <name type="scientific">Rhipicephalus microplus</name>
    <name type="common">Cattle tick</name>
    <name type="synonym">Boophilus microplus</name>
    <dbReference type="NCBI Taxonomy" id="6941"/>
    <lineage>
        <taxon>Eukaryota</taxon>
        <taxon>Metazoa</taxon>
        <taxon>Ecdysozoa</taxon>
        <taxon>Arthropoda</taxon>
        <taxon>Chelicerata</taxon>
        <taxon>Arachnida</taxon>
        <taxon>Acari</taxon>
        <taxon>Parasitiformes</taxon>
        <taxon>Ixodida</taxon>
        <taxon>Ixodoidea</taxon>
        <taxon>Ixodidae</taxon>
        <taxon>Rhipicephalinae</taxon>
        <taxon>Rhipicephalus</taxon>
        <taxon>Boophilus</taxon>
    </lineage>
</organism>
<protein>
    <submittedName>
        <fullName evidence="6">Uncharacterized protein</fullName>
    </submittedName>
</protein>
<evidence type="ECO:0000256" key="2">
    <source>
        <dbReference type="ARBA" id="ARBA00023319"/>
    </source>
</evidence>
<dbReference type="GO" id="GO:0007411">
    <property type="term" value="P:axon guidance"/>
    <property type="evidence" value="ECO:0007669"/>
    <property type="project" value="TreeGrafter"/>
</dbReference>
<keyword evidence="7" id="KW-1185">Reference proteome</keyword>
<dbReference type="PANTHER" id="PTHR10075">
    <property type="entry name" value="BASIGIN RELATED"/>
    <property type="match status" value="1"/>
</dbReference>
<dbReference type="PANTHER" id="PTHR10075:SF14">
    <property type="entry name" value="CELL ADHESION MOLECULE DSCAM2-RELATED"/>
    <property type="match status" value="1"/>
</dbReference>
<dbReference type="InterPro" id="IPR013783">
    <property type="entry name" value="Ig-like_fold"/>
</dbReference>
<dbReference type="SUPFAM" id="SSF49265">
    <property type="entry name" value="Fibronectin type III"/>
    <property type="match status" value="1"/>
</dbReference>
<evidence type="ECO:0000313" key="7">
    <source>
        <dbReference type="Proteomes" id="UP000821866"/>
    </source>
</evidence>
<dbReference type="Pfam" id="PF07679">
    <property type="entry name" value="I-set"/>
    <property type="match status" value="2"/>
</dbReference>
<dbReference type="Gene3D" id="2.60.40.10">
    <property type="entry name" value="Immunoglobulins"/>
    <property type="match status" value="3"/>
</dbReference>
<dbReference type="InterPro" id="IPR013098">
    <property type="entry name" value="Ig_I-set"/>
</dbReference>
<dbReference type="InterPro" id="IPR003598">
    <property type="entry name" value="Ig_sub2"/>
</dbReference>